<evidence type="ECO:0000256" key="11">
    <source>
        <dbReference type="ARBA" id="ARBA00023065"/>
    </source>
</evidence>
<evidence type="ECO:0000256" key="2">
    <source>
        <dbReference type="ARBA" id="ARBA00008038"/>
    </source>
</evidence>
<feature type="domain" description="MotA/TolQ/ExbB proton channel" evidence="15">
    <location>
        <begin position="161"/>
        <end position="257"/>
    </location>
</feature>
<sequence>MTADFSLAQASAPSLYVSRFPQRIRTLGVLIGLVIGVGSLLGGFVAMGGHIAVIWQPWEFVIILGIALGTFIIANPMKVIADTGRAMLQAMTGAVPKRKDFLDLLRLLYTLMRDLRTRPRNEVEAHIDDPNNSELFRQFPSILKDKELTQYICDYVRLIIIGNARSHEIEGLMEQEINTIRRGRTKPASALGTVAEALPAVGICAAVLGIVKAMGALDQSPEVLGHYIGAALIGTFVGIFLSYAVIGPLAQKIKTTRELQCSPYIIVKQTLIAFMNGALPQIALEHGRKTITANERPTIDEVESEAISAPPTSAAPAQKVA</sequence>
<dbReference type="InterPro" id="IPR047055">
    <property type="entry name" value="MotA-like"/>
</dbReference>
<dbReference type="GO" id="GO:0006935">
    <property type="term" value="P:chemotaxis"/>
    <property type="evidence" value="ECO:0007669"/>
    <property type="project" value="UniProtKB-KW"/>
</dbReference>
<keyword evidence="3" id="KW-0813">Transport</keyword>
<keyword evidence="10 14" id="KW-1133">Transmembrane helix</keyword>
<evidence type="ECO:0000256" key="9">
    <source>
        <dbReference type="ARBA" id="ARBA00022781"/>
    </source>
</evidence>
<keyword evidence="12 14" id="KW-0472">Membrane</keyword>
<evidence type="ECO:0000256" key="7">
    <source>
        <dbReference type="ARBA" id="ARBA00022692"/>
    </source>
</evidence>
<dbReference type="InterPro" id="IPR000540">
    <property type="entry name" value="Flag_MotA_CS"/>
</dbReference>
<feature type="transmembrane region" description="Helical" evidence="14">
    <location>
        <begin position="190"/>
        <end position="211"/>
    </location>
</feature>
<evidence type="ECO:0000256" key="12">
    <source>
        <dbReference type="ARBA" id="ARBA00023136"/>
    </source>
</evidence>
<keyword evidence="4" id="KW-1003">Cell membrane</keyword>
<reference evidence="17 18" key="1">
    <citation type="submission" date="2016-12" db="EMBL/GenBank/DDBJ databases">
        <authorList>
            <person name="Song W.-J."/>
            <person name="Kurnit D.M."/>
        </authorList>
    </citation>
    <scope>NUCLEOTIDE SEQUENCE [LARGE SCALE GENOMIC DNA]</scope>
    <source>
        <strain evidence="17 18">DSM 19599</strain>
    </source>
</reference>
<dbReference type="AlphaFoldDB" id="A0A1M7ZEK5"/>
<evidence type="ECO:0000256" key="8">
    <source>
        <dbReference type="ARBA" id="ARBA00022779"/>
    </source>
</evidence>
<feature type="transmembrane region" description="Helical" evidence="14">
    <location>
        <begin position="223"/>
        <end position="246"/>
    </location>
</feature>
<dbReference type="InterPro" id="IPR046786">
    <property type="entry name" value="MotA_N"/>
</dbReference>
<evidence type="ECO:0000313" key="17">
    <source>
        <dbReference type="EMBL" id="SHO63239.1"/>
    </source>
</evidence>
<dbReference type="NCBIfam" id="TIGR03818">
    <property type="entry name" value="MotA1"/>
    <property type="match status" value="1"/>
</dbReference>
<evidence type="ECO:0000256" key="14">
    <source>
        <dbReference type="SAM" id="Phobius"/>
    </source>
</evidence>
<dbReference type="GO" id="GO:1902600">
    <property type="term" value="P:proton transmembrane transport"/>
    <property type="evidence" value="ECO:0007669"/>
    <property type="project" value="UniProtKB-KW"/>
</dbReference>
<keyword evidence="9" id="KW-0375">Hydrogen ion transport</keyword>
<evidence type="ECO:0000259" key="16">
    <source>
        <dbReference type="Pfam" id="PF20560"/>
    </source>
</evidence>
<feature type="transmembrane region" description="Helical" evidence="14">
    <location>
        <begin position="60"/>
        <end position="81"/>
    </location>
</feature>
<evidence type="ECO:0000256" key="4">
    <source>
        <dbReference type="ARBA" id="ARBA00022475"/>
    </source>
</evidence>
<feature type="region of interest" description="Disordered" evidence="13">
    <location>
        <begin position="301"/>
        <end position="321"/>
    </location>
</feature>
<evidence type="ECO:0000256" key="10">
    <source>
        <dbReference type="ARBA" id="ARBA00022989"/>
    </source>
</evidence>
<gene>
    <name evidence="17" type="ORF">SAMN02745172_01317</name>
</gene>
<dbReference type="InterPro" id="IPR002898">
    <property type="entry name" value="MotA_ExbB_proton_chnl"/>
</dbReference>
<evidence type="ECO:0000259" key="15">
    <source>
        <dbReference type="Pfam" id="PF01618"/>
    </source>
</evidence>
<dbReference type="Pfam" id="PF20560">
    <property type="entry name" value="MotA_N"/>
    <property type="match status" value="1"/>
</dbReference>
<keyword evidence="11" id="KW-0406">Ion transport</keyword>
<dbReference type="InterPro" id="IPR022522">
    <property type="entry name" value="Flagellar_motor_stator_MotA"/>
</dbReference>
<name>A0A1M7ZEK5_9HYPH</name>
<dbReference type="STRING" id="1123029.SAMN02745172_01317"/>
<dbReference type="GO" id="GO:0071978">
    <property type="term" value="P:bacterial-type flagellum-dependent swarming motility"/>
    <property type="evidence" value="ECO:0007669"/>
    <property type="project" value="InterPro"/>
</dbReference>
<dbReference type="EMBL" id="FRXO01000002">
    <property type="protein sequence ID" value="SHO63239.1"/>
    <property type="molecule type" value="Genomic_DNA"/>
</dbReference>
<keyword evidence="8" id="KW-0283">Flagellar rotation</keyword>
<keyword evidence="6" id="KW-0997">Cell inner membrane</keyword>
<dbReference type="PROSITE" id="PS01307">
    <property type="entry name" value="MOTA"/>
    <property type="match status" value="1"/>
</dbReference>
<dbReference type="PANTHER" id="PTHR30433:SF4">
    <property type="entry name" value="MOTILITY PROTEIN A"/>
    <property type="match status" value="1"/>
</dbReference>
<evidence type="ECO:0000256" key="13">
    <source>
        <dbReference type="SAM" id="MobiDB-lite"/>
    </source>
</evidence>
<keyword evidence="5" id="KW-0145">Chemotaxis</keyword>
<keyword evidence="18" id="KW-1185">Reference proteome</keyword>
<dbReference type="Proteomes" id="UP000186406">
    <property type="component" value="Unassembled WGS sequence"/>
</dbReference>
<feature type="compositionally biased region" description="Low complexity" evidence="13">
    <location>
        <begin position="305"/>
        <end position="321"/>
    </location>
</feature>
<protein>
    <submittedName>
        <fullName evidence="17">Chemotaxis protein MotA</fullName>
    </submittedName>
</protein>
<evidence type="ECO:0000256" key="6">
    <source>
        <dbReference type="ARBA" id="ARBA00022519"/>
    </source>
</evidence>
<evidence type="ECO:0000256" key="1">
    <source>
        <dbReference type="ARBA" id="ARBA00004429"/>
    </source>
</evidence>
<comment type="subcellular location">
    <subcellularLocation>
        <location evidence="1">Cell inner membrane</location>
        <topology evidence="1">Multi-pass membrane protein</topology>
    </subcellularLocation>
</comment>
<dbReference type="GO" id="GO:0005886">
    <property type="term" value="C:plasma membrane"/>
    <property type="evidence" value="ECO:0007669"/>
    <property type="project" value="UniProtKB-SubCell"/>
</dbReference>
<dbReference type="PANTHER" id="PTHR30433">
    <property type="entry name" value="CHEMOTAXIS PROTEIN MOTA"/>
    <property type="match status" value="1"/>
</dbReference>
<feature type="domain" description="Motility protein A N-terminal" evidence="16">
    <location>
        <begin position="30"/>
        <end position="117"/>
    </location>
</feature>
<accession>A0A1M7ZEK5</accession>
<organism evidence="17 18">
    <name type="scientific">Pseudoxanthobacter soli DSM 19599</name>
    <dbReference type="NCBI Taxonomy" id="1123029"/>
    <lineage>
        <taxon>Bacteria</taxon>
        <taxon>Pseudomonadati</taxon>
        <taxon>Pseudomonadota</taxon>
        <taxon>Alphaproteobacteria</taxon>
        <taxon>Hyphomicrobiales</taxon>
        <taxon>Segnochrobactraceae</taxon>
        <taxon>Pseudoxanthobacter</taxon>
    </lineage>
</organism>
<comment type="similarity">
    <text evidence="2">Belongs to the MotA family.</text>
</comment>
<evidence type="ECO:0000256" key="3">
    <source>
        <dbReference type="ARBA" id="ARBA00022448"/>
    </source>
</evidence>
<proteinExistence type="inferred from homology"/>
<feature type="transmembrane region" description="Helical" evidence="14">
    <location>
        <begin position="27"/>
        <end position="54"/>
    </location>
</feature>
<evidence type="ECO:0000313" key="18">
    <source>
        <dbReference type="Proteomes" id="UP000186406"/>
    </source>
</evidence>
<evidence type="ECO:0000256" key="5">
    <source>
        <dbReference type="ARBA" id="ARBA00022500"/>
    </source>
</evidence>
<dbReference type="Pfam" id="PF01618">
    <property type="entry name" value="MotA_ExbB"/>
    <property type="match status" value="1"/>
</dbReference>
<keyword evidence="7 14" id="KW-0812">Transmembrane</keyword>